<evidence type="ECO:0000313" key="3">
    <source>
        <dbReference type="Proteomes" id="UP000321306"/>
    </source>
</evidence>
<dbReference type="OrthoDB" id="33241at2"/>
<dbReference type="RefSeq" id="WP_146891767.1">
    <property type="nucleotide sequence ID" value="NZ_BJXB01000053.1"/>
</dbReference>
<dbReference type="Pfam" id="PF04717">
    <property type="entry name" value="Phage_base_V"/>
    <property type="match status" value="1"/>
</dbReference>
<dbReference type="EMBL" id="BJXB01000053">
    <property type="protein sequence ID" value="GEM50033.1"/>
    <property type="molecule type" value="Genomic_DNA"/>
</dbReference>
<dbReference type="InterPro" id="IPR037026">
    <property type="entry name" value="Vgr_OB-fold_dom_sf"/>
</dbReference>
<gene>
    <name evidence="2" type="ORF">DC3_56680</name>
</gene>
<proteinExistence type="predicted"/>
<sequence length="214" mass="22649">MNHDETKQSVRALISMLFPELAERTHMPLRGKVTAVHGDAGDVQPLSGPRRYSVDVQPILPDGSDDPDRDVLLDVSLPVQWAGHNRGIFCLPDIGAVCLVGFVDGNAAFPYVHSFLPDGFYLPSVSPGDCIILWNGGEIKLREGNPGLSITVSGMAEITANTVLVNSGDIQLGGPEGKQIACLGDVVVSGFTPIGVIAPRETIPTNGSQTVRAI</sequence>
<dbReference type="AlphaFoldDB" id="A0A511NB88"/>
<accession>A0A511NB88</accession>
<protein>
    <recommendedName>
        <fullName evidence="1">Gp5/Type VI secretion system Vgr protein OB-fold domain-containing protein</fullName>
    </recommendedName>
</protein>
<dbReference type="SUPFAM" id="SSF69255">
    <property type="entry name" value="gp5 N-terminal domain-like"/>
    <property type="match status" value="1"/>
</dbReference>
<evidence type="ECO:0000259" key="1">
    <source>
        <dbReference type="Pfam" id="PF04717"/>
    </source>
</evidence>
<comment type="caution">
    <text evidence="2">The sequence shown here is derived from an EMBL/GenBank/DDBJ whole genome shotgun (WGS) entry which is preliminary data.</text>
</comment>
<name>A0A511NB88_DEIC1</name>
<dbReference type="InterPro" id="IPR006531">
    <property type="entry name" value="Gp5/Vgr_OB"/>
</dbReference>
<feature type="domain" description="Gp5/Type VI secretion system Vgr protein OB-fold" evidence="1">
    <location>
        <begin position="80"/>
        <end position="113"/>
    </location>
</feature>
<organism evidence="2 3">
    <name type="scientific">Deinococcus cellulosilyticus (strain DSM 18568 / NBRC 106333 / KACC 11606 / 5516J-15)</name>
    <dbReference type="NCBI Taxonomy" id="1223518"/>
    <lineage>
        <taxon>Bacteria</taxon>
        <taxon>Thermotogati</taxon>
        <taxon>Deinococcota</taxon>
        <taxon>Deinococci</taxon>
        <taxon>Deinococcales</taxon>
        <taxon>Deinococcaceae</taxon>
        <taxon>Deinococcus</taxon>
    </lineage>
</organism>
<dbReference type="Proteomes" id="UP000321306">
    <property type="component" value="Unassembled WGS sequence"/>
</dbReference>
<keyword evidence="3" id="KW-1185">Reference proteome</keyword>
<evidence type="ECO:0000313" key="2">
    <source>
        <dbReference type="EMBL" id="GEM50033.1"/>
    </source>
</evidence>
<reference evidence="2 3" key="1">
    <citation type="submission" date="2019-07" db="EMBL/GenBank/DDBJ databases">
        <title>Whole genome shotgun sequence of Deinococcus cellulosilyticus NBRC 106333.</title>
        <authorList>
            <person name="Hosoyama A."/>
            <person name="Uohara A."/>
            <person name="Ohji S."/>
            <person name="Ichikawa N."/>
        </authorList>
    </citation>
    <scope>NUCLEOTIDE SEQUENCE [LARGE SCALE GENOMIC DNA]</scope>
    <source>
        <strain evidence="2 3">NBRC 106333</strain>
    </source>
</reference>
<dbReference type="Gene3D" id="2.40.50.230">
    <property type="entry name" value="Gp5 N-terminal domain"/>
    <property type="match status" value="1"/>
</dbReference>